<name>A0ABN1TGC7_9ACTN</name>
<protein>
    <recommendedName>
        <fullName evidence="4">PrgI family protein</fullName>
    </recommendedName>
</protein>
<keyword evidence="3" id="KW-1185">Reference proteome</keyword>
<organism evidence="2 3">
    <name type="scientific">Kitasatospora arboriphila</name>
    <dbReference type="NCBI Taxonomy" id="258052"/>
    <lineage>
        <taxon>Bacteria</taxon>
        <taxon>Bacillati</taxon>
        <taxon>Actinomycetota</taxon>
        <taxon>Actinomycetes</taxon>
        <taxon>Kitasatosporales</taxon>
        <taxon>Streptomycetaceae</taxon>
        <taxon>Kitasatospora</taxon>
    </lineage>
</organism>
<dbReference type="EMBL" id="BAAALD010000021">
    <property type="protein sequence ID" value="GAA1082770.1"/>
    <property type="molecule type" value="Genomic_DNA"/>
</dbReference>
<keyword evidence="1" id="KW-0812">Transmembrane</keyword>
<keyword evidence="1" id="KW-1133">Transmembrane helix</keyword>
<accession>A0ABN1TGC7</accession>
<evidence type="ECO:0008006" key="4">
    <source>
        <dbReference type="Google" id="ProtNLM"/>
    </source>
</evidence>
<dbReference type="Proteomes" id="UP001499987">
    <property type="component" value="Unassembled WGS sequence"/>
</dbReference>
<dbReference type="InterPro" id="IPR024414">
    <property type="entry name" value="Uncharacterised_PrgI"/>
</dbReference>
<dbReference type="RefSeq" id="WP_344623835.1">
    <property type="nucleotide sequence ID" value="NZ_BAAALD010000021.1"/>
</dbReference>
<dbReference type="Pfam" id="PF12666">
    <property type="entry name" value="PrgI"/>
    <property type="match status" value="1"/>
</dbReference>
<feature type="transmembrane region" description="Helical" evidence="1">
    <location>
        <begin position="56"/>
        <end position="78"/>
    </location>
</feature>
<reference evidence="2 3" key="1">
    <citation type="journal article" date="2019" name="Int. J. Syst. Evol. Microbiol.">
        <title>The Global Catalogue of Microorganisms (GCM) 10K type strain sequencing project: providing services to taxonomists for standard genome sequencing and annotation.</title>
        <authorList>
            <consortium name="The Broad Institute Genomics Platform"/>
            <consortium name="The Broad Institute Genome Sequencing Center for Infectious Disease"/>
            <person name="Wu L."/>
            <person name="Ma J."/>
        </authorList>
    </citation>
    <scope>NUCLEOTIDE SEQUENCE [LARGE SCALE GENOMIC DNA]</scope>
    <source>
        <strain evidence="2 3">JCM 13002</strain>
    </source>
</reference>
<gene>
    <name evidence="2" type="ORF">GCM10009663_27180</name>
</gene>
<evidence type="ECO:0000313" key="2">
    <source>
        <dbReference type="EMBL" id="GAA1082770.1"/>
    </source>
</evidence>
<sequence length="304" mass="31921">MSSRPAGDEVWPSPVKIPADVDREDTVLGPLTARQALRLGAVALVLWLGYQAARPFVPLLFCAAAALPVATAAVLAVLTRRDGLALDRWLAEAVRHRRTPRRLAPTARPGQDPNRLRLPVAEIAPDGTVGLGPDGCAVLAEAGTVNFALRTGGEQQALIAGFGRWLNSLTGPVQVLVRTQPLDTAPAVLALRRAAPGLPHPLLEQACLAHAEFLAELAEGQDLLHRRVLLVHREPGTDRGAAARVLRRAEESTGLLAACEAAGRVLDGSTAYGVLAAACDPGIPVHPRPALPHSPVTAAEGAPW</sequence>
<keyword evidence="1" id="KW-0472">Membrane</keyword>
<evidence type="ECO:0000256" key="1">
    <source>
        <dbReference type="SAM" id="Phobius"/>
    </source>
</evidence>
<evidence type="ECO:0000313" key="3">
    <source>
        <dbReference type="Proteomes" id="UP001499987"/>
    </source>
</evidence>
<proteinExistence type="predicted"/>
<comment type="caution">
    <text evidence="2">The sequence shown here is derived from an EMBL/GenBank/DDBJ whole genome shotgun (WGS) entry which is preliminary data.</text>
</comment>